<gene>
    <name evidence="1" type="ORF">T11_13426</name>
</gene>
<name>A0A0V1H0P7_9BILA</name>
<protein>
    <submittedName>
        <fullName evidence="1">Uncharacterized protein</fullName>
    </submittedName>
</protein>
<comment type="caution">
    <text evidence="1">The sequence shown here is derived from an EMBL/GenBank/DDBJ whole genome shotgun (WGS) entry which is preliminary data.</text>
</comment>
<proteinExistence type="predicted"/>
<evidence type="ECO:0000313" key="1">
    <source>
        <dbReference type="EMBL" id="KRZ04173.1"/>
    </source>
</evidence>
<dbReference type="EMBL" id="JYDP01000171">
    <property type="protein sequence ID" value="KRZ04173.1"/>
    <property type="molecule type" value="Genomic_DNA"/>
</dbReference>
<dbReference type="Proteomes" id="UP000055024">
    <property type="component" value="Unassembled WGS sequence"/>
</dbReference>
<reference evidence="1 2" key="1">
    <citation type="submission" date="2015-01" db="EMBL/GenBank/DDBJ databases">
        <title>Evolution of Trichinella species and genotypes.</title>
        <authorList>
            <person name="Korhonen P.K."/>
            <person name="Edoardo P."/>
            <person name="Giuseppe L.R."/>
            <person name="Gasser R.B."/>
        </authorList>
    </citation>
    <scope>NUCLEOTIDE SEQUENCE [LARGE SCALE GENOMIC DNA]</scope>
    <source>
        <strain evidence="1">ISS1029</strain>
    </source>
</reference>
<evidence type="ECO:0000313" key="2">
    <source>
        <dbReference type="Proteomes" id="UP000055024"/>
    </source>
</evidence>
<sequence length="41" mass="4897">MQHNKENLSVQEIMTRDVENDNSNTDWQTFWKLKQMSLVAS</sequence>
<organism evidence="1 2">
    <name type="scientific">Trichinella zimbabwensis</name>
    <dbReference type="NCBI Taxonomy" id="268475"/>
    <lineage>
        <taxon>Eukaryota</taxon>
        <taxon>Metazoa</taxon>
        <taxon>Ecdysozoa</taxon>
        <taxon>Nematoda</taxon>
        <taxon>Enoplea</taxon>
        <taxon>Dorylaimia</taxon>
        <taxon>Trichinellida</taxon>
        <taxon>Trichinellidae</taxon>
        <taxon>Trichinella</taxon>
    </lineage>
</organism>
<accession>A0A0V1H0P7</accession>
<dbReference type="AlphaFoldDB" id="A0A0V1H0P7"/>
<keyword evidence="2" id="KW-1185">Reference proteome</keyword>
<dbReference type="OrthoDB" id="5918142at2759"/>